<dbReference type="Proteomes" id="UP000199687">
    <property type="component" value="Unassembled WGS sequence"/>
</dbReference>
<proteinExistence type="predicted"/>
<dbReference type="AlphaFoldDB" id="A0A1H9UNJ4"/>
<protein>
    <submittedName>
        <fullName evidence="1">Uncharacterized protein</fullName>
    </submittedName>
</protein>
<evidence type="ECO:0000313" key="1">
    <source>
        <dbReference type="EMBL" id="SES10583.1"/>
    </source>
</evidence>
<dbReference type="RefSeq" id="WP_175480496.1">
    <property type="nucleotide sequence ID" value="NZ_FOGL01000018.1"/>
</dbReference>
<reference evidence="1 2" key="1">
    <citation type="submission" date="2016-10" db="EMBL/GenBank/DDBJ databases">
        <authorList>
            <person name="de Groot N.N."/>
        </authorList>
    </citation>
    <scope>NUCLEOTIDE SEQUENCE [LARGE SCALE GENOMIC DNA]</scope>
    <source>
        <strain evidence="1 2">CGMCC 1.7727</strain>
    </source>
</reference>
<name>A0A1H9UNJ4_9BACI</name>
<evidence type="ECO:0000313" key="2">
    <source>
        <dbReference type="Proteomes" id="UP000199687"/>
    </source>
</evidence>
<gene>
    <name evidence="1" type="ORF">SAMN04487944_11859</name>
</gene>
<organism evidence="1 2">
    <name type="scientific">Gracilibacillus ureilyticus</name>
    <dbReference type="NCBI Taxonomy" id="531814"/>
    <lineage>
        <taxon>Bacteria</taxon>
        <taxon>Bacillati</taxon>
        <taxon>Bacillota</taxon>
        <taxon>Bacilli</taxon>
        <taxon>Bacillales</taxon>
        <taxon>Bacillaceae</taxon>
        <taxon>Gracilibacillus</taxon>
    </lineage>
</organism>
<sequence length="131" mass="15626">MNLYLFPQMNRFHTSFRLHEDKELFPLTDVMEFNFLEMPKLINDWKQEKLDPWNDLLARWMLLLGIVDHRSGKVYEGIYKELKDIAMNDETLKNAFQGWGILSASRDEMLEYEAILKIILDEEEAKIEADL</sequence>
<keyword evidence="2" id="KW-1185">Reference proteome</keyword>
<accession>A0A1H9UNJ4</accession>
<dbReference type="Pfam" id="PF12784">
    <property type="entry name" value="PDDEXK_2"/>
    <property type="match status" value="1"/>
</dbReference>
<dbReference type="EMBL" id="FOGL01000018">
    <property type="protein sequence ID" value="SES10583.1"/>
    <property type="molecule type" value="Genomic_DNA"/>
</dbReference>